<organism evidence="1 2">
    <name type="scientific">Larkinella terrae</name>
    <dbReference type="NCBI Taxonomy" id="2025311"/>
    <lineage>
        <taxon>Bacteria</taxon>
        <taxon>Pseudomonadati</taxon>
        <taxon>Bacteroidota</taxon>
        <taxon>Cytophagia</taxon>
        <taxon>Cytophagales</taxon>
        <taxon>Spirosomataceae</taxon>
        <taxon>Larkinella</taxon>
    </lineage>
</organism>
<name>A0A7K0EIU9_9BACT</name>
<dbReference type="RefSeq" id="WP_154175129.1">
    <property type="nucleotide sequence ID" value="NZ_WJXZ01000006.1"/>
</dbReference>
<sequence length="178" mass="20782">MKKQIKPQDLIIGAYLYDDCGGISQVVGIGDSFVVIDQFESMRNRTPITVGYDKVEPIVFDQQWANMFELKVSFDDQPYNIGDVWYEAKKYYKLPGFGKNKVEAVAYDIYERTKGFKIGKPYIYNYDAAPDIHMKRGEYRIHGVHHLQRFVYFHTGKLLTLYPSKIPKRQKSNFDEAD</sequence>
<dbReference type="AlphaFoldDB" id="A0A7K0EIU9"/>
<reference evidence="1 2" key="1">
    <citation type="journal article" date="2018" name="Antonie Van Leeuwenhoek">
        <title>Larkinella terrae sp. nov., isolated from soil on Jeju Island, South Korea.</title>
        <authorList>
            <person name="Ten L.N."/>
            <person name="Jeon J."/>
            <person name="Park S.J."/>
            <person name="Park S."/>
            <person name="Lee S.Y."/>
            <person name="Kim M.K."/>
            <person name="Jung H.Y."/>
        </authorList>
    </citation>
    <scope>NUCLEOTIDE SEQUENCE [LARGE SCALE GENOMIC DNA]</scope>
    <source>
        <strain evidence="1 2">KCTC 52001</strain>
    </source>
</reference>
<dbReference type="Proteomes" id="UP000441754">
    <property type="component" value="Unassembled WGS sequence"/>
</dbReference>
<keyword evidence="2" id="KW-1185">Reference proteome</keyword>
<proteinExistence type="predicted"/>
<gene>
    <name evidence="1" type="ORF">GJJ30_10605</name>
</gene>
<protein>
    <submittedName>
        <fullName evidence="1">Uncharacterized protein</fullName>
    </submittedName>
</protein>
<comment type="caution">
    <text evidence="1">The sequence shown here is derived from an EMBL/GenBank/DDBJ whole genome shotgun (WGS) entry which is preliminary data.</text>
</comment>
<dbReference type="EMBL" id="WJXZ01000006">
    <property type="protein sequence ID" value="MRS61737.1"/>
    <property type="molecule type" value="Genomic_DNA"/>
</dbReference>
<evidence type="ECO:0000313" key="1">
    <source>
        <dbReference type="EMBL" id="MRS61737.1"/>
    </source>
</evidence>
<evidence type="ECO:0000313" key="2">
    <source>
        <dbReference type="Proteomes" id="UP000441754"/>
    </source>
</evidence>
<accession>A0A7K0EIU9</accession>